<dbReference type="Proteomes" id="UP000598467">
    <property type="component" value="Unassembled WGS sequence"/>
</dbReference>
<dbReference type="RefSeq" id="WP_190292411.1">
    <property type="nucleotide sequence ID" value="NZ_JABFCZ010000016.1"/>
</dbReference>
<evidence type="ECO:0000313" key="1">
    <source>
        <dbReference type="EMBL" id="MBD1547658.1"/>
    </source>
</evidence>
<gene>
    <name evidence="1" type="ORF">HK439_15425</name>
</gene>
<dbReference type="AlphaFoldDB" id="A0A926S5N6"/>
<name>A0A926S5N6_9HYPH</name>
<comment type="caution">
    <text evidence="1">The sequence shown here is derived from an EMBL/GenBank/DDBJ whole genome shotgun (WGS) entry which is preliminary data.</text>
</comment>
<proteinExistence type="predicted"/>
<organism evidence="1 2">
    <name type="scientific">Roseibium aggregatum</name>
    <dbReference type="NCBI Taxonomy" id="187304"/>
    <lineage>
        <taxon>Bacteria</taxon>
        <taxon>Pseudomonadati</taxon>
        <taxon>Pseudomonadota</taxon>
        <taxon>Alphaproteobacteria</taxon>
        <taxon>Hyphomicrobiales</taxon>
        <taxon>Stappiaceae</taxon>
        <taxon>Roseibium</taxon>
    </lineage>
</organism>
<reference evidence="1" key="1">
    <citation type="submission" date="2020-05" db="EMBL/GenBank/DDBJ databases">
        <title>Identification of trans-AT polyketide cluster in two marine bacteria, producers of a novel glutaramide-containing polyketide sesbanimide D and analogs.</title>
        <authorList>
            <person name="Kacar D."/>
            <person name="Rodriguez P."/>
            <person name="Canedo L."/>
            <person name="Gonzalez E."/>
            <person name="Galan B."/>
            <person name="De La Calle F."/>
            <person name="Garcia J.L."/>
        </authorList>
    </citation>
    <scope>NUCLEOTIDE SEQUENCE</scope>
    <source>
        <strain evidence="1">PHM038</strain>
    </source>
</reference>
<accession>A0A926S5N6</accession>
<sequence>MQLEKAEQDECFILVKAQPHRSSKYSETVCCAGIGRDGKWRRQYPVPFRILQSDQKFKRWNWINYSYTTSIRDRRIESQKVLPESLSVSGSVKKSERARFLNPLVRSSFEEANSKNESLTMIRPAQFEIIPFEKTSREIEIERQKHAELANQLSMFDSTARPLKPCPVRFVARWKDMEGNERRHSCDDWETIAAFNRFERNYNRKKAIEDIKYKYEEQYFRAGIVLTFSTHSRRNVTNGTPNQWLLVGVVRLDFDTQGDFLLR</sequence>
<evidence type="ECO:0000313" key="2">
    <source>
        <dbReference type="Proteomes" id="UP000598467"/>
    </source>
</evidence>
<dbReference type="EMBL" id="JABFCZ010000016">
    <property type="protein sequence ID" value="MBD1547658.1"/>
    <property type="molecule type" value="Genomic_DNA"/>
</dbReference>
<protein>
    <submittedName>
        <fullName evidence="1">Uncharacterized protein</fullName>
    </submittedName>
</protein>